<dbReference type="Gene3D" id="2.40.160.60">
    <property type="entry name" value="Outer membrane protein transport protein (OMPP1/FadL/TodX)"/>
    <property type="match status" value="1"/>
</dbReference>
<organism evidence="1">
    <name type="scientific">hydrothermal vent metagenome</name>
    <dbReference type="NCBI Taxonomy" id="652676"/>
    <lineage>
        <taxon>unclassified sequences</taxon>
        <taxon>metagenomes</taxon>
        <taxon>ecological metagenomes</taxon>
    </lineage>
</organism>
<name>A0A3B1D021_9ZZZZ</name>
<evidence type="ECO:0008006" key="2">
    <source>
        <dbReference type="Google" id="ProtNLM"/>
    </source>
</evidence>
<dbReference type="NCBIfam" id="NF033709">
    <property type="entry name" value="PorV_fam"/>
    <property type="match status" value="1"/>
</dbReference>
<accession>A0A3B1D021</accession>
<gene>
    <name evidence="1" type="ORF">MNBD_IGNAVI01-2135</name>
</gene>
<reference evidence="1" key="1">
    <citation type="submission" date="2018-06" db="EMBL/GenBank/DDBJ databases">
        <authorList>
            <person name="Zhirakovskaya E."/>
        </authorList>
    </citation>
    <scope>NUCLEOTIDE SEQUENCE</scope>
</reference>
<dbReference type="SUPFAM" id="SSF56935">
    <property type="entry name" value="Porins"/>
    <property type="match status" value="1"/>
</dbReference>
<dbReference type="AlphaFoldDB" id="A0A3B1D021"/>
<sequence>MKKLLTVFIILIFSVTVFAGDAARKGTAGAEQLLIPVGARSIATVGAFNSHFTGVESIYYNPGGLDRMKGTEAMFNTMQYIADINISYFAIATKLGIGSIGLTYKSIDFGDIPVTTNLNPDGTGQTFSPNYFVLGLTYSTMITDRVSAGANLSLINETIMNTGANGWAIDFGVQYRFAPNFSLGVAVKNIGGNMRYTGEDLKVKTEVPSAALGSGLGVYEVDTESFQIPSYFDLSLGYTFDFNKENRLSIAGVFRNNNTIENELKFGLELQFLNVLSLRGGYNFMTENASTSIYNWALGAGVNFNIAESFDLMFDYAYRNVENFSANHVFTLVLGFH</sequence>
<protein>
    <recommendedName>
        <fullName evidence="2">PorV/PorQ family protein</fullName>
    </recommendedName>
</protein>
<dbReference type="EMBL" id="UOGD01000287">
    <property type="protein sequence ID" value="VAX24955.1"/>
    <property type="molecule type" value="Genomic_DNA"/>
</dbReference>
<evidence type="ECO:0000313" key="1">
    <source>
        <dbReference type="EMBL" id="VAX24955.1"/>
    </source>
</evidence>
<proteinExistence type="predicted"/>